<comment type="caution">
    <text evidence="16">The sequence shown here is derived from an EMBL/GenBank/DDBJ whole genome shotgun (WGS) entry which is preliminary data.</text>
</comment>
<evidence type="ECO:0000256" key="2">
    <source>
        <dbReference type="ARBA" id="ARBA00009592"/>
    </source>
</evidence>
<keyword evidence="7" id="KW-0677">Repeat</keyword>
<keyword evidence="6 13" id="KW-0732">Signal</keyword>
<dbReference type="InterPro" id="IPR003591">
    <property type="entry name" value="Leu-rich_rpt_typical-subtyp"/>
</dbReference>
<dbReference type="SMART" id="SM00369">
    <property type="entry name" value="LRR_TYP"/>
    <property type="match status" value="11"/>
</dbReference>
<dbReference type="Pfam" id="PF13855">
    <property type="entry name" value="LRR_8"/>
    <property type="match status" value="4"/>
</dbReference>
<evidence type="ECO:0000256" key="6">
    <source>
        <dbReference type="ARBA" id="ARBA00022729"/>
    </source>
</evidence>
<feature type="domain" description="Disease resistance R13L4/SHOC-2-like LRR" evidence="15">
    <location>
        <begin position="107"/>
        <end position="302"/>
    </location>
</feature>
<sequence>MMSISVFGLLLAIPFLLTRESDCNGDSPFKNCSRSDLSALNDFKNGLEDPGNRLSSWQWSKCCQWHGISCDNRTVAVISIDLHNPYPVNPVYHSSLSRYGFWNLSGEISPSLLKLKSLQYLDLSLNTFKDIPIPEFLGSLQSLRYLNLSKAGFSGEVPPSLGNLSSLQFLDVSSEYSLMASNLDWVTSLVSLKHVVMDGVDLSVIGSNWVRVYNVLPHLTGLHLSGCALSGSISFLSPINFTSLSVLDLFFNNINSLFPNWLSNISSLTYVDLSMAGFYGRIPLSLSELPNLQYLSLGSNNLSASCSQLFRGSWQKIEVLDFSFNNIRGKLPASIGNMSSLINFNLFDNSVDRGIPSSIGKLCYLENFDLSINKLTGSLPEVLEETHWGLNSPLPSLMYLSLSNNHLVGNLPEWLSQLNNLVGLSLDYNLFHGPIPASLGNLQNLTGVNLSGNQLNGTLPDSFGQLSQLSALDVSLYNLIGSISEVHFSKLNKLKFLGLSSNSFFSNVSSNWVPPFQVQDLEVGSCHLGPTFPAWLRTQKEVTSLDISNASISDSIPNWFWDISSNLSLLNVSFNQLHGQLKNPLTVVPFADVDLSSNFLEGPTPLSTFEIELLELSNNRFSGPIPEKLAQSMPNLVFLSLSGNQLTGDIPVSIGAMVSLVVLDLSGNSLSGSIPSSIGNCSFLNAMDLSFNKLSGEIPLSFSRLNQLRSLHLSNNKLTGSLPSSFLNLSNLETLDLGNNRLSSEIPPWIGSGFADLRILSLRSNAFFGEIPSTLSNLSSLQVLDLAKNNLAGSIPVTFGDFKAMSLEQYINEYLPYGKYRGVYYEESLIVNIKGGAQKYTKTLSLVTSIDLASNNLHGEFPKEITKLVGLVALNLSKNQVIGQIPGSISNLRQISSLDLSHNRLSGAIPSSMSTLSFLGYLNLSDNNFSGMIPYMGHVTTFDASSFDGNSGLRGAPLVLKCPGNDSDGGGGSIVEDSSDGFSDMWFYLSIGLGFAVGILVPFLIFSIRKPWSHAYFLLVDKTVDRLLYLACKTATRFRNRCNFQA</sequence>
<comment type="subcellular location">
    <subcellularLocation>
        <location evidence="1">Cell membrane</location>
        <topology evidence="1">Single-pass type I membrane protein</topology>
    </subcellularLocation>
</comment>
<dbReference type="Pfam" id="PF00560">
    <property type="entry name" value="LRR_1"/>
    <property type="match status" value="4"/>
</dbReference>
<dbReference type="Gene3D" id="3.80.10.10">
    <property type="entry name" value="Ribonuclease Inhibitor"/>
    <property type="match status" value="5"/>
</dbReference>
<feature type="domain" description="Leucine-rich repeat-containing N-terminal plant-type" evidence="14">
    <location>
        <begin position="35"/>
        <end position="71"/>
    </location>
</feature>
<feature type="chain" id="PRO_5046458370" description="Leucine-rich repeat-containing N-terminal plant-type domain-containing protein" evidence="13">
    <location>
        <begin position="24"/>
        <end position="1046"/>
    </location>
</feature>
<reference evidence="16" key="1">
    <citation type="journal article" date="2023" name="Plant Biotechnol. J.">
        <title>Chromosome-level wild Hevea brasiliensis genome provides new tools for genomic-assisted breeding and valuable loci to elevate rubber yield.</title>
        <authorList>
            <person name="Cheng H."/>
            <person name="Song X."/>
            <person name="Hu Y."/>
            <person name="Wu T."/>
            <person name="Yang Q."/>
            <person name="An Z."/>
            <person name="Feng S."/>
            <person name="Deng Z."/>
            <person name="Wu W."/>
            <person name="Zeng X."/>
            <person name="Tu M."/>
            <person name="Wang X."/>
            <person name="Huang H."/>
        </authorList>
    </citation>
    <scope>NUCLEOTIDE SEQUENCE</scope>
    <source>
        <strain evidence="16">MT/VB/25A 57/8</strain>
    </source>
</reference>
<dbReference type="SUPFAM" id="SSF52047">
    <property type="entry name" value="RNI-like"/>
    <property type="match status" value="1"/>
</dbReference>
<evidence type="ECO:0000256" key="5">
    <source>
        <dbReference type="ARBA" id="ARBA00022692"/>
    </source>
</evidence>
<keyword evidence="17" id="KW-1185">Reference proteome</keyword>
<name>A0ABQ9L752_HEVBR</name>
<dbReference type="PANTHER" id="PTHR48063">
    <property type="entry name" value="LRR RECEPTOR-LIKE KINASE"/>
    <property type="match status" value="1"/>
</dbReference>
<keyword evidence="9 12" id="KW-0472">Membrane</keyword>
<evidence type="ECO:0000259" key="15">
    <source>
        <dbReference type="Pfam" id="PF23598"/>
    </source>
</evidence>
<protein>
    <recommendedName>
        <fullName evidence="18">Leucine-rich repeat-containing N-terminal plant-type domain-containing protein</fullName>
    </recommendedName>
</protein>
<keyword evidence="3" id="KW-1003">Cell membrane</keyword>
<evidence type="ECO:0000256" key="9">
    <source>
        <dbReference type="ARBA" id="ARBA00023136"/>
    </source>
</evidence>
<dbReference type="SUPFAM" id="SSF52058">
    <property type="entry name" value="L domain-like"/>
    <property type="match status" value="4"/>
</dbReference>
<dbReference type="Proteomes" id="UP001174677">
    <property type="component" value="Chromosome 14"/>
</dbReference>
<dbReference type="InterPro" id="IPR001611">
    <property type="entry name" value="Leu-rich_rpt"/>
</dbReference>
<dbReference type="InterPro" id="IPR046956">
    <property type="entry name" value="RLP23-like"/>
</dbReference>
<dbReference type="PANTHER" id="PTHR48063:SF16">
    <property type="entry name" value="LRR RECEPTOR-LIKE SERINE_THREONINE-PROTEIN KINASE GSO1"/>
    <property type="match status" value="1"/>
</dbReference>
<evidence type="ECO:0000256" key="8">
    <source>
        <dbReference type="ARBA" id="ARBA00022989"/>
    </source>
</evidence>
<evidence type="ECO:0000256" key="3">
    <source>
        <dbReference type="ARBA" id="ARBA00022475"/>
    </source>
</evidence>
<evidence type="ECO:0000256" key="11">
    <source>
        <dbReference type="ARBA" id="ARBA00023180"/>
    </source>
</evidence>
<keyword evidence="4" id="KW-0433">Leucine-rich repeat</keyword>
<evidence type="ECO:0000256" key="1">
    <source>
        <dbReference type="ARBA" id="ARBA00004251"/>
    </source>
</evidence>
<keyword evidence="10" id="KW-0675">Receptor</keyword>
<evidence type="ECO:0000256" key="13">
    <source>
        <dbReference type="SAM" id="SignalP"/>
    </source>
</evidence>
<dbReference type="EMBL" id="JARPOI010000014">
    <property type="protein sequence ID" value="KAJ9159256.1"/>
    <property type="molecule type" value="Genomic_DNA"/>
</dbReference>
<evidence type="ECO:0000256" key="4">
    <source>
        <dbReference type="ARBA" id="ARBA00022614"/>
    </source>
</evidence>
<evidence type="ECO:0000313" key="16">
    <source>
        <dbReference type="EMBL" id="KAJ9159256.1"/>
    </source>
</evidence>
<dbReference type="InterPro" id="IPR013210">
    <property type="entry name" value="LRR_N_plant-typ"/>
</dbReference>
<evidence type="ECO:0000256" key="7">
    <source>
        <dbReference type="ARBA" id="ARBA00022737"/>
    </source>
</evidence>
<evidence type="ECO:0000256" key="12">
    <source>
        <dbReference type="SAM" id="Phobius"/>
    </source>
</evidence>
<evidence type="ECO:0000256" key="10">
    <source>
        <dbReference type="ARBA" id="ARBA00023170"/>
    </source>
</evidence>
<evidence type="ECO:0008006" key="18">
    <source>
        <dbReference type="Google" id="ProtNLM"/>
    </source>
</evidence>
<comment type="similarity">
    <text evidence="2">Belongs to the RLP family.</text>
</comment>
<proteinExistence type="inferred from homology"/>
<dbReference type="Pfam" id="PF23598">
    <property type="entry name" value="LRR_14"/>
    <property type="match status" value="1"/>
</dbReference>
<keyword evidence="11" id="KW-0325">Glycoprotein</keyword>
<dbReference type="Pfam" id="PF08263">
    <property type="entry name" value="LRRNT_2"/>
    <property type="match status" value="1"/>
</dbReference>
<evidence type="ECO:0000259" key="14">
    <source>
        <dbReference type="Pfam" id="PF08263"/>
    </source>
</evidence>
<dbReference type="InterPro" id="IPR032675">
    <property type="entry name" value="LRR_dom_sf"/>
</dbReference>
<dbReference type="InterPro" id="IPR055414">
    <property type="entry name" value="LRR_R13L4/SHOC2-like"/>
</dbReference>
<keyword evidence="8 12" id="KW-1133">Transmembrane helix</keyword>
<accession>A0ABQ9L752</accession>
<feature type="transmembrane region" description="Helical" evidence="12">
    <location>
        <begin position="985"/>
        <end position="1006"/>
    </location>
</feature>
<keyword evidence="5 12" id="KW-0812">Transmembrane</keyword>
<feature type="signal peptide" evidence="13">
    <location>
        <begin position="1"/>
        <end position="23"/>
    </location>
</feature>
<evidence type="ECO:0000313" key="17">
    <source>
        <dbReference type="Proteomes" id="UP001174677"/>
    </source>
</evidence>
<dbReference type="PRINTS" id="PR00019">
    <property type="entry name" value="LEURICHRPT"/>
</dbReference>
<dbReference type="PROSITE" id="PS51450">
    <property type="entry name" value="LRR"/>
    <property type="match status" value="3"/>
</dbReference>
<organism evidence="16 17">
    <name type="scientific">Hevea brasiliensis</name>
    <name type="common">Para rubber tree</name>
    <name type="synonym">Siphonia brasiliensis</name>
    <dbReference type="NCBI Taxonomy" id="3981"/>
    <lineage>
        <taxon>Eukaryota</taxon>
        <taxon>Viridiplantae</taxon>
        <taxon>Streptophyta</taxon>
        <taxon>Embryophyta</taxon>
        <taxon>Tracheophyta</taxon>
        <taxon>Spermatophyta</taxon>
        <taxon>Magnoliopsida</taxon>
        <taxon>eudicotyledons</taxon>
        <taxon>Gunneridae</taxon>
        <taxon>Pentapetalae</taxon>
        <taxon>rosids</taxon>
        <taxon>fabids</taxon>
        <taxon>Malpighiales</taxon>
        <taxon>Euphorbiaceae</taxon>
        <taxon>Crotonoideae</taxon>
        <taxon>Micrandreae</taxon>
        <taxon>Hevea</taxon>
    </lineage>
</organism>
<gene>
    <name evidence="16" type="ORF">P3X46_024773</name>
</gene>